<feature type="compositionally biased region" description="Polar residues" evidence="1">
    <location>
        <begin position="242"/>
        <end position="254"/>
    </location>
</feature>
<evidence type="ECO:0000313" key="4">
    <source>
        <dbReference type="EMBL" id="KAF9064623.1"/>
    </source>
</evidence>
<evidence type="ECO:0000256" key="1">
    <source>
        <dbReference type="SAM" id="MobiDB-lite"/>
    </source>
</evidence>
<feature type="signal peptide" evidence="3">
    <location>
        <begin position="1"/>
        <end position="17"/>
    </location>
</feature>
<feature type="region of interest" description="Disordered" evidence="1">
    <location>
        <begin position="242"/>
        <end position="299"/>
    </location>
</feature>
<protein>
    <submittedName>
        <fullName evidence="4">Uncharacterized protein</fullName>
    </submittedName>
</protein>
<keyword evidence="5" id="KW-1185">Reference proteome</keyword>
<evidence type="ECO:0000256" key="3">
    <source>
        <dbReference type="SAM" id="SignalP"/>
    </source>
</evidence>
<dbReference type="Proteomes" id="UP000772434">
    <property type="component" value="Unassembled WGS sequence"/>
</dbReference>
<feature type="compositionally biased region" description="Basic and acidic residues" evidence="1">
    <location>
        <begin position="279"/>
        <end position="288"/>
    </location>
</feature>
<keyword evidence="2" id="KW-1133">Transmembrane helix</keyword>
<evidence type="ECO:0000313" key="5">
    <source>
        <dbReference type="Proteomes" id="UP000772434"/>
    </source>
</evidence>
<feature type="chain" id="PRO_5040312947" evidence="3">
    <location>
        <begin position="18"/>
        <end position="299"/>
    </location>
</feature>
<sequence length="299" mass="31726">MITLLFILAFNIGAAVSSSITALTLFEFGKNRLVSGSTTLPLYPLGTANGNSETTYLYEIINSVEGQNFVEMASRTLVVSASGWMEIQPTASIICEFINSAEGECFGATTGTATGTPTPRIFQVANPTAIPGANPTTPTTTPATSSMRTATIFATITASTTANGPNGSQNSPSPPVGAIAGSTIAGVVVISAVVFVVLWRRKRRLRRQALHVMPHQAAGAIDPYLVPLWSTQSVPARIPSQTQNGILNHSSAQPKSKRTLAMASLPAQDQRHPTTNVVERMRRPEERNLPVSVPPPYGR</sequence>
<reference evidence="4" key="1">
    <citation type="submission" date="2020-11" db="EMBL/GenBank/DDBJ databases">
        <authorList>
            <consortium name="DOE Joint Genome Institute"/>
            <person name="Ahrendt S."/>
            <person name="Riley R."/>
            <person name="Andreopoulos W."/>
            <person name="Labutti K."/>
            <person name="Pangilinan J."/>
            <person name="Ruiz-Duenas F.J."/>
            <person name="Barrasa J.M."/>
            <person name="Sanchez-Garcia M."/>
            <person name="Camarero S."/>
            <person name="Miyauchi S."/>
            <person name="Serrano A."/>
            <person name="Linde D."/>
            <person name="Babiker R."/>
            <person name="Drula E."/>
            <person name="Ayuso-Fernandez I."/>
            <person name="Pacheco R."/>
            <person name="Padilla G."/>
            <person name="Ferreira P."/>
            <person name="Barriuso J."/>
            <person name="Kellner H."/>
            <person name="Castanera R."/>
            <person name="Alfaro M."/>
            <person name="Ramirez L."/>
            <person name="Pisabarro A.G."/>
            <person name="Kuo A."/>
            <person name="Tritt A."/>
            <person name="Lipzen A."/>
            <person name="He G."/>
            <person name="Yan M."/>
            <person name="Ng V."/>
            <person name="Cullen D."/>
            <person name="Martin F."/>
            <person name="Rosso M.-N."/>
            <person name="Henrissat B."/>
            <person name="Hibbett D."/>
            <person name="Martinez A.T."/>
            <person name="Grigoriev I.V."/>
        </authorList>
    </citation>
    <scope>NUCLEOTIDE SEQUENCE</scope>
    <source>
        <strain evidence="4">AH 40177</strain>
    </source>
</reference>
<keyword evidence="3" id="KW-0732">Signal</keyword>
<organism evidence="4 5">
    <name type="scientific">Rhodocollybia butyracea</name>
    <dbReference type="NCBI Taxonomy" id="206335"/>
    <lineage>
        <taxon>Eukaryota</taxon>
        <taxon>Fungi</taxon>
        <taxon>Dikarya</taxon>
        <taxon>Basidiomycota</taxon>
        <taxon>Agaricomycotina</taxon>
        <taxon>Agaricomycetes</taxon>
        <taxon>Agaricomycetidae</taxon>
        <taxon>Agaricales</taxon>
        <taxon>Marasmiineae</taxon>
        <taxon>Omphalotaceae</taxon>
        <taxon>Rhodocollybia</taxon>
    </lineage>
</organism>
<keyword evidence="2" id="KW-0812">Transmembrane</keyword>
<evidence type="ECO:0000256" key="2">
    <source>
        <dbReference type="SAM" id="Phobius"/>
    </source>
</evidence>
<feature type="transmembrane region" description="Helical" evidence="2">
    <location>
        <begin position="176"/>
        <end position="199"/>
    </location>
</feature>
<accession>A0A9P5U4D7</accession>
<dbReference type="OrthoDB" id="2962003at2759"/>
<gene>
    <name evidence="4" type="ORF">BDP27DRAFT_1333191</name>
</gene>
<dbReference type="AlphaFoldDB" id="A0A9P5U4D7"/>
<proteinExistence type="predicted"/>
<comment type="caution">
    <text evidence="4">The sequence shown here is derived from an EMBL/GenBank/DDBJ whole genome shotgun (WGS) entry which is preliminary data.</text>
</comment>
<dbReference type="EMBL" id="JADNRY010000119">
    <property type="protein sequence ID" value="KAF9064623.1"/>
    <property type="molecule type" value="Genomic_DNA"/>
</dbReference>
<keyword evidence="2" id="KW-0472">Membrane</keyword>
<name>A0A9P5U4D7_9AGAR</name>